<sequence>MPAMVTRRLSREEGHKRKFLTVIDGSPECGRAVAYAAGRAARSNGVVVLLFVIEPGEFQHWLGVEEIMRAEAREEAEARLATYAEEARLRFGVDPECVIREGRLAEEINAVIDGDGDIAILVLAASTETDGPGPLISSLAGKSGTTFHIPVTIIPGTMSDDDILGVT</sequence>
<dbReference type="SUPFAM" id="SSF52402">
    <property type="entry name" value="Adenine nucleotide alpha hydrolases-like"/>
    <property type="match status" value="1"/>
</dbReference>
<name>A0A1E3H7T3_9HYPH</name>
<gene>
    <name evidence="2" type="ORF">A6302_00404</name>
</gene>
<dbReference type="Gene3D" id="3.40.50.620">
    <property type="entry name" value="HUPs"/>
    <property type="match status" value="1"/>
</dbReference>
<organism evidence="2 3">
    <name type="scientific">Methylobrevis pamukkalensis</name>
    <dbReference type="NCBI Taxonomy" id="1439726"/>
    <lineage>
        <taxon>Bacteria</taxon>
        <taxon>Pseudomonadati</taxon>
        <taxon>Pseudomonadota</taxon>
        <taxon>Alphaproteobacteria</taxon>
        <taxon>Hyphomicrobiales</taxon>
        <taxon>Pleomorphomonadaceae</taxon>
        <taxon>Methylobrevis</taxon>
    </lineage>
</organism>
<proteinExistence type="predicted"/>
<comment type="caution">
    <text evidence="2">The sequence shown here is derived from an EMBL/GenBank/DDBJ whole genome shotgun (WGS) entry which is preliminary data.</text>
</comment>
<protein>
    <submittedName>
        <fullName evidence="2">Universal stress protein family protein</fullName>
    </submittedName>
</protein>
<feature type="domain" description="UspA" evidence="1">
    <location>
        <begin position="17"/>
        <end position="155"/>
    </location>
</feature>
<dbReference type="AlphaFoldDB" id="A0A1E3H7T3"/>
<dbReference type="InterPro" id="IPR006016">
    <property type="entry name" value="UspA"/>
</dbReference>
<evidence type="ECO:0000259" key="1">
    <source>
        <dbReference type="Pfam" id="PF00582"/>
    </source>
</evidence>
<dbReference type="Proteomes" id="UP000094622">
    <property type="component" value="Unassembled WGS sequence"/>
</dbReference>
<dbReference type="InterPro" id="IPR014729">
    <property type="entry name" value="Rossmann-like_a/b/a_fold"/>
</dbReference>
<accession>A0A1E3H7T3</accession>
<dbReference type="PATRIC" id="fig|1439726.3.peg.426"/>
<dbReference type="Pfam" id="PF00582">
    <property type="entry name" value="Usp"/>
    <property type="match status" value="1"/>
</dbReference>
<reference evidence="2 3" key="1">
    <citation type="submission" date="2016-07" db="EMBL/GenBank/DDBJ databases">
        <title>Draft Genome Sequence of Methylobrevis pamukkalensis PK2.</title>
        <authorList>
            <person name="Vasilenko O.V."/>
            <person name="Doronina N.V."/>
            <person name="Shmareva M.N."/>
            <person name="Tarlachkov S.V."/>
            <person name="Mustakhimov I."/>
            <person name="Trotsenko Y.A."/>
        </authorList>
    </citation>
    <scope>NUCLEOTIDE SEQUENCE [LARGE SCALE GENOMIC DNA]</scope>
    <source>
        <strain evidence="2 3">PK2</strain>
    </source>
</reference>
<evidence type="ECO:0000313" key="2">
    <source>
        <dbReference type="EMBL" id="ODN72215.1"/>
    </source>
</evidence>
<dbReference type="EMBL" id="MCRJ01000005">
    <property type="protein sequence ID" value="ODN72215.1"/>
    <property type="molecule type" value="Genomic_DNA"/>
</dbReference>
<keyword evidence="3" id="KW-1185">Reference proteome</keyword>
<evidence type="ECO:0000313" key="3">
    <source>
        <dbReference type="Proteomes" id="UP000094622"/>
    </source>
</evidence>